<dbReference type="GO" id="GO:0046872">
    <property type="term" value="F:metal ion binding"/>
    <property type="evidence" value="ECO:0007669"/>
    <property type="project" value="UniProtKB-KW"/>
</dbReference>
<comment type="similarity">
    <text evidence="1">Belongs to the DinB family.</text>
</comment>
<accession>A0A368HEF7</accession>
<dbReference type="RefSeq" id="WP_114283259.1">
    <property type="nucleotide sequence ID" value="NZ_CP080624.1"/>
</dbReference>
<feature type="binding site" evidence="3">
    <location>
        <position position="146"/>
    </location>
    <ligand>
        <name>a divalent metal cation</name>
        <dbReference type="ChEBI" id="CHEBI:60240"/>
    </ligand>
</feature>
<dbReference type="Gene3D" id="1.20.120.450">
    <property type="entry name" value="dinb family like domain"/>
    <property type="match status" value="1"/>
</dbReference>
<comment type="caution">
    <text evidence="4">The sequence shown here is derived from an EMBL/GenBank/DDBJ whole genome shotgun (WGS) entry which is preliminary data.</text>
</comment>
<dbReference type="SUPFAM" id="SSF109854">
    <property type="entry name" value="DinB/YfiT-like putative metalloenzymes"/>
    <property type="match status" value="1"/>
</dbReference>
<dbReference type="Proteomes" id="UP000253250">
    <property type="component" value="Unassembled WGS sequence"/>
</dbReference>
<keyword evidence="5" id="KW-1185">Reference proteome</keyword>
<sequence>MTELERFRSLFNQQVLHTFDYLRTVGEPQWQGIPSDSEALYLGSRINKITIAALSRHLATAESHWISQLPSLPANGTMPMPEKDPVVEAVKTVPSFIDVYEKRHQKNMERLAMLGAADLDKRLVFAGRHYTGMGLLWSILGHHAYHLGQMDLLMRQQGVEAPEYMEWREKERVVG</sequence>
<dbReference type="InterPro" id="IPR007837">
    <property type="entry name" value="DinB"/>
</dbReference>
<evidence type="ECO:0000256" key="2">
    <source>
        <dbReference type="ARBA" id="ARBA00022723"/>
    </source>
</evidence>
<dbReference type="AlphaFoldDB" id="A0A368HEF7"/>
<dbReference type="OrthoDB" id="9812044at2"/>
<organism evidence="4 5">
    <name type="scientific">Acidiferrobacter thiooxydans</name>
    <dbReference type="NCBI Taxonomy" id="163359"/>
    <lineage>
        <taxon>Bacteria</taxon>
        <taxon>Pseudomonadati</taxon>
        <taxon>Pseudomonadota</taxon>
        <taxon>Gammaproteobacteria</taxon>
        <taxon>Acidiferrobacterales</taxon>
        <taxon>Acidiferrobacteraceae</taxon>
        <taxon>Acidiferrobacter</taxon>
    </lineage>
</organism>
<name>A0A368HEF7_9GAMM</name>
<dbReference type="InterPro" id="IPR034660">
    <property type="entry name" value="DinB/YfiT-like"/>
</dbReference>
<evidence type="ECO:0000313" key="4">
    <source>
        <dbReference type="EMBL" id="RCN56803.1"/>
    </source>
</evidence>
<dbReference type="EMBL" id="PSYR01000002">
    <property type="protein sequence ID" value="RCN56803.1"/>
    <property type="molecule type" value="Genomic_DNA"/>
</dbReference>
<proteinExistence type="inferred from homology"/>
<keyword evidence="2 3" id="KW-0479">Metal-binding</keyword>
<evidence type="ECO:0000256" key="3">
    <source>
        <dbReference type="PIRSR" id="PIRSR607837-1"/>
    </source>
</evidence>
<feature type="binding site" evidence="3">
    <location>
        <position position="142"/>
    </location>
    <ligand>
        <name>a divalent metal cation</name>
        <dbReference type="ChEBI" id="CHEBI:60240"/>
    </ligand>
</feature>
<evidence type="ECO:0000256" key="1">
    <source>
        <dbReference type="ARBA" id="ARBA00008635"/>
    </source>
</evidence>
<protein>
    <recommendedName>
        <fullName evidence="6">DinB family protein</fullName>
    </recommendedName>
</protein>
<evidence type="ECO:0008006" key="6">
    <source>
        <dbReference type="Google" id="ProtNLM"/>
    </source>
</evidence>
<feature type="binding site" evidence="3">
    <location>
        <position position="57"/>
    </location>
    <ligand>
        <name>a divalent metal cation</name>
        <dbReference type="ChEBI" id="CHEBI:60240"/>
    </ligand>
</feature>
<reference evidence="4 5" key="1">
    <citation type="submission" date="2018-02" db="EMBL/GenBank/DDBJ databases">
        <title>Insights into the biology of acidophilic members of the Acidiferrobacteraceae family derived from comparative genomic analyses.</title>
        <authorList>
            <person name="Issotta F."/>
            <person name="Thyssen C."/>
            <person name="Mena C."/>
            <person name="Moya A."/>
            <person name="Bellenberg S."/>
            <person name="Sproer C."/>
            <person name="Covarrubias P.C."/>
            <person name="Sand W."/>
            <person name="Quatrini R."/>
            <person name="Vera M."/>
        </authorList>
    </citation>
    <scope>NUCLEOTIDE SEQUENCE [LARGE SCALE GENOMIC DNA]</scope>
    <source>
        <strain evidence="5">m-1</strain>
    </source>
</reference>
<evidence type="ECO:0000313" key="5">
    <source>
        <dbReference type="Proteomes" id="UP000253250"/>
    </source>
</evidence>
<gene>
    <name evidence="4" type="ORF">C4900_13675</name>
</gene>
<dbReference type="Pfam" id="PF05163">
    <property type="entry name" value="DinB"/>
    <property type="match status" value="1"/>
</dbReference>